<evidence type="ECO:0000256" key="6">
    <source>
        <dbReference type="ARBA" id="ARBA00023002"/>
    </source>
</evidence>
<dbReference type="InterPro" id="IPR039650">
    <property type="entry name" value="HdrA-like"/>
</dbReference>
<dbReference type="EMBL" id="UOEP01000182">
    <property type="protein sequence ID" value="VAW22979.1"/>
    <property type="molecule type" value="Genomic_DNA"/>
</dbReference>
<evidence type="ECO:0000259" key="9">
    <source>
        <dbReference type="PROSITE" id="PS51379"/>
    </source>
</evidence>
<keyword evidence="5" id="KW-0274">FAD</keyword>
<keyword evidence="3" id="KW-0004">4Fe-4S</keyword>
<feature type="domain" description="4Fe-4S ferredoxin-type" evidence="9">
    <location>
        <begin position="566"/>
        <end position="595"/>
    </location>
</feature>
<evidence type="ECO:0000256" key="1">
    <source>
        <dbReference type="ARBA" id="ARBA00001974"/>
    </source>
</evidence>
<name>A0A3B0UEQ6_9ZZZZ</name>
<dbReference type="Pfam" id="PF14697">
    <property type="entry name" value="Fer4_21"/>
    <property type="match status" value="1"/>
</dbReference>
<protein>
    <submittedName>
        <fullName evidence="10">Heterodisulfide reductase subunit A-like protein</fullName>
    </submittedName>
</protein>
<dbReference type="SUPFAM" id="SSF54862">
    <property type="entry name" value="4Fe-4S ferredoxins"/>
    <property type="match status" value="2"/>
</dbReference>
<dbReference type="AlphaFoldDB" id="A0A3B0UEQ6"/>
<dbReference type="SUPFAM" id="SSF51971">
    <property type="entry name" value="Nucleotide-binding domain"/>
    <property type="match status" value="1"/>
</dbReference>
<dbReference type="PANTHER" id="PTHR43498">
    <property type="entry name" value="FERREDOXIN:COB-COM HETERODISULFIDE REDUCTASE SUBUNIT A"/>
    <property type="match status" value="1"/>
</dbReference>
<evidence type="ECO:0000256" key="8">
    <source>
        <dbReference type="ARBA" id="ARBA00023014"/>
    </source>
</evidence>
<evidence type="ECO:0000256" key="7">
    <source>
        <dbReference type="ARBA" id="ARBA00023004"/>
    </source>
</evidence>
<keyword evidence="8" id="KW-0411">Iron-sulfur</keyword>
<dbReference type="PANTHER" id="PTHR43498:SF1">
    <property type="entry name" value="COB--COM HETERODISULFIDE REDUCTASE IRON-SULFUR SUBUNIT A"/>
    <property type="match status" value="1"/>
</dbReference>
<evidence type="ECO:0000256" key="3">
    <source>
        <dbReference type="ARBA" id="ARBA00022485"/>
    </source>
</evidence>
<comment type="similarity">
    <text evidence="2">Belongs to the HdrA family.</text>
</comment>
<dbReference type="Gene3D" id="3.30.70.20">
    <property type="match status" value="1"/>
</dbReference>
<keyword evidence="7" id="KW-0408">Iron</keyword>
<keyword evidence="4" id="KW-0479">Metal-binding</keyword>
<reference evidence="10" key="1">
    <citation type="submission" date="2018-06" db="EMBL/GenBank/DDBJ databases">
        <authorList>
            <person name="Zhirakovskaya E."/>
        </authorList>
    </citation>
    <scope>NUCLEOTIDE SEQUENCE</scope>
</reference>
<evidence type="ECO:0000256" key="4">
    <source>
        <dbReference type="ARBA" id="ARBA00022723"/>
    </source>
</evidence>
<evidence type="ECO:0000256" key="2">
    <source>
        <dbReference type="ARBA" id="ARBA00006561"/>
    </source>
</evidence>
<comment type="cofactor">
    <cofactor evidence="1">
        <name>FAD</name>
        <dbReference type="ChEBI" id="CHEBI:57692"/>
    </cofactor>
</comment>
<dbReference type="InterPro" id="IPR017900">
    <property type="entry name" value="4Fe4S_Fe_S_CS"/>
</dbReference>
<evidence type="ECO:0000313" key="10">
    <source>
        <dbReference type="EMBL" id="VAW22979.1"/>
    </source>
</evidence>
<dbReference type="GO" id="GO:0046872">
    <property type="term" value="F:metal ion binding"/>
    <property type="evidence" value="ECO:0007669"/>
    <property type="project" value="UniProtKB-KW"/>
</dbReference>
<dbReference type="GO" id="GO:0051539">
    <property type="term" value="F:4 iron, 4 sulfur cluster binding"/>
    <property type="evidence" value="ECO:0007669"/>
    <property type="project" value="UniProtKB-KW"/>
</dbReference>
<evidence type="ECO:0000256" key="5">
    <source>
        <dbReference type="ARBA" id="ARBA00022827"/>
    </source>
</evidence>
<sequence length="644" mass="71309">MNKKIGVYICHCGGNISDYVDVEKVRKTIDGEEGVFLAKTTMFACADSNQKEMVQDIQSQELDGVVVASCSPKLHLITFRGVAERAGLNKYNYVHANIREQASWAHSDNKIGATEKAIQLVKAAVAKVRNAKALDPIKVKSTNAVAVIGGGVAGMRAAIKIAKSGAEVYLIEREYFVGGRVAQWDDLCVTEETGKELITRLYDEVTNHKHVTIFTGAEVVENNGSVGNFNLKVKITPRYVKLYCEKGALQKAIDVCPVEVPNPFNFNITKRKAIFHNYPSEYPQLPAIDMKNCTRCGECEKVCNSIDLNQKTEILDLKVGSVLLATGFDPYEPKQGEFGYGEFDNVVTLPQFKRIIHYCPDKLTYHGKEIKHIAYIYCVGSRQVDGENKYCSRYCCSSNIHTAITVKKKYKNIYNYHFNRGIRTYGKAEVWYDESSRLGDIYLQSFEDNPPTLEKEGDKTIVKIQDVLTADKELEVAADLVVLVTGMVPRKDNAIGNLLKVPRGRDKFFNEIHMKLRPVETVIDGVTIAGACQGPKNIMESVNSALSAATKSFTLVDSGELALEPTIALVDEQSCEWCGKCEETCPYSAFDKIEKDGKFIASVNSSVCKGCGMCLPVCPSNSLDLIGLTDKDMENMINALITTV</sequence>
<dbReference type="InterPro" id="IPR036188">
    <property type="entry name" value="FAD/NAD-bd_sf"/>
</dbReference>
<dbReference type="Gene3D" id="3.50.50.60">
    <property type="entry name" value="FAD/NAD(P)-binding domain"/>
    <property type="match status" value="1"/>
</dbReference>
<proteinExistence type="inferred from homology"/>
<dbReference type="Pfam" id="PF12831">
    <property type="entry name" value="FAD_oxidored"/>
    <property type="match status" value="1"/>
</dbReference>
<feature type="domain" description="4Fe-4S ferredoxin-type" evidence="9">
    <location>
        <begin position="599"/>
        <end position="628"/>
    </location>
</feature>
<organism evidence="10">
    <name type="scientific">hydrothermal vent metagenome</name>
    <dbReference type="NCBI Taxonomy" id="652676"/>
    <lineage>
        <taxon>unclassified sequences</taxon>
        <taxon>metagenomes</taxon>
        <taxon>ecological metagenomes</taxon>
    </lineage>
</organism>
<dbReference type="InterPro" id="IPR017896">
    <property type="entry name" value="4Fe4S_Fe-S-bd"/>
</dbReference>
<feature type="domain" description="4Fe-4S ferredoxin-type" evidence="9">
    <location>
        <begin position="284"/>
        <end position="313"/>
    </location>
</feature>
<keyword evidence="6" id="KW-0560">Oxidoreductase</keyword>
<dbReference type="PROSITE" id="PS51379">
    <property type="entry name" value="4FE4S_FER_2"/>
    <property type="match status" value="3"/>
</dbReference>
<keyword evidence="5" id="KW-0285">Flavoprotein</keyword>
<dbReference type="GO" id="GO:0016491">
    <property type="term" value="F:oxidoreductase activity"/>
    <property type="evidence" value="ECO:0007669"/>
    <property type="project" value="UniProtKB-KW"/>
</dbReference>
<accession>A0A3B0UEQ6</accession>
<gene>
    <name evidence="10" type="ORF">MNBD_BACTEROID01-2379</name>
</gene>
<dbReference type="PROSITE" id="PS00198">
    <property type="entry name" value="4FE4S_FER_1"/>
    <property type="match status" value="1"/>
</dbReference>